<reference evidence="1" key="1">
    <citation type="submission" date="2022-02" db="EMBL/GenBank/DDBJ databases">
        <title>Emergence and expansion in Europe of a Vibrio aestuarianus clonal complex pathogenic for oysters.</title>
        <authorList>
            <person name="Mesnil A."/>
            <person name="Travers M.-A."/>
        </authorList>
    </citation>
    <scope>NUCLEOTIDE SEQUENCE</scope>
    <source>
        <strain evidence="1">U29</strain>
    </source>
</reference>
<protein>
    <submittedName>
        <fullName evidence="1">Uncharacterized protein</fullName>
    </submittedName>
</protein>
<dbReference type="Proteomes" id="UP001239257">
    <property type="component" value="Chromosome 2"/>
</dbReference>
<gene>
    <name evidence="1" type="ORF">PYE51_19010</name>
</gene>
<evidence type="ECO:0000313" key="1">
    <source>
        <dbReference type="EMBL" id="WGK83430.1"/>
    </source>
</evidence>
<dbReference type="AlphaFoldDB" id="A0AAX3U8K9"/>
<dbReference type="RefSeq" id="WP_261914920.1">
    <property type="nucleotide sequence ID" value="NZ_CP118710.1"/>
</dbReference>
<organism evidence="1 2">
    <name type="scientific">Vibrio aestuarianus</name>
    <dbReference type="NCBI Taxonomy" id="28171"/>
    <lineage>
        <taxon>Bacteria</taxon>
        <taxon>Pseudomonadati</taxon>
        <taxon>Pseudomonadota</taxon>
        <taxon>Gammaproteobacteria</taxon>
        <taxon>Vibrionales</taxon>
        <taxon>Vibrionaceae</taxon>
        <taxon>Vibrio</taxon>
    </lineage>
</organism>
<evidence type="ECO:0000313" key="2">
    <source>
        <dbReference type="Proteomes" id="UP001239257"/>
    </source>
</evidence>
<accession>A0AAX3U8K9</accession>
<dbReference type="EMBL" id="CP118710">
    <property type="protein sequence ID" value="WGK83430.1"/>
    <property type="molecule type" value="Genomic_DNA"/>
</dbReference>
<sequence length="211" mass="23491">MADATLILGNNGGITFPCSNEDRIQKAEEFIVRNHLPVGRTLLQKERDPLALVEQLLVAHLETEKLKAEETATLVQKKSKAIAEINRLWGLVMKDNIPHTDPNDNDRETPLGDSTDAQNYLIEIDRIIKQDLGENSGVMKITGKDLTGSLVMKVSYTDLQTFNATMTAYCDTIQVDLDSLNQEFKNNMTQITSVQEEVRSVRTAVVSMAQG</sequence>
<proteinExistence type="predicted"/>
<name>A0AAX3U8K9_9VIBR</name>